<evidence type="ECO:0000313" key="7">
    <source>
        <dbReference type="EMBL" id="MBX8644579.1"/>
    </source>
</evidence>
<comment type="function">
    <text evidence="6">Catalyzes the conversion of D-ribulose 5-phosphate to formate and 3,4-dihydroxy-2-butanone 4-phosphate.</text>
</comment>
<evidence type="ECO:0000313" key="8">
    <source>
        <dbReference type="Proteomes" id="UP000750197"/>
    </source>
</evidence>
<comment type="subunit">
    <text evidence="6">Homodimer.</text>
</comment>
<dbReference type="GO" id="GO:0046872">
    <property type="term" value="F:metal ion binding"/>
    <property type="evidence" value="ECO:0007669"/>
    <property type="project" value="UniProtKB-KW"/>
</dbReference>
<comment type="similarity">
    <text evidence="6">Belongs to the DHBP synthase family.</text>
</comment>
<dbReference type="NCBIfam" id="TIGR00506">
    <property type="entry name" value="ribB"/>
    <property type="match status" value="1"/>
</dbReference>
<keyword evidence="4 6" id="KW-0464">Manganese</keyword>
<evidence type="ECO:0000256" key="1">
    <source>
        <dbReference type="ARBA" id="ARBA00022619"/>
    </source>
</evidence>
<dbReference type="PANTHER" id="PTHR21327:SF46">
    <property type="entry name" value="3,4-DIHYDROXY-2-BUTANONE 4-PHOSPHATE SYNTHASE"/>
    <property type="match status" value="1"/>
</dbReference>
<dbReference type="GO" id="GO:0009231">
    <property type="term" value="P:riboflavin biosynthetic process"/>
    <property type="evidence" value="ECO:0007669"/>
    <property type="project" value="UniProtKB-UniPathway"/>
</dbReference>
<keyword evidence="5 6" id="KW-0456">Lyase</keyword>
<dbReference type="InterPro" id="IPR000422">
    <property type="entry name" value="DHBP_synthase_RibB"/>
</dbReference>
<keyword evidence="1 6" id="KW-0686">Riboflavin biosynthesis</keyword>
<dbReference type="EC" id="4.1.99.12" evidence="6"/>
<comment type="caution">
    <text evidence="7">The sequence shown here is derived from an EMBL/GenBank/DDBJ whole genome shotgun (WGS) entry which is preliminary data.</text>
</comment>
<dbReference type="GO" id="GO:0008686">
    <property type="term" value="F:3,4-dihydroxy-2-butanone-4-phosphate synthase activity"/>
    <property type="evidence" value="ECO:0007669"/>
    <property type="project" value="UniProtKB-EC"/>
</dbReference>
<keyword evidence="3 6" id="KW-0460">Magnesium</keyword>
<dbReference type="GO" id="GO:0005829">
    <property type="term" value="C:cytosol"/>
    <property type="evidence" value="ECO:0007669"/>
    <property type="project" value="TreeGrafter"/>
</dbReference>
<sequence>MPVMMTLNRMDETISDALNELKNGRIILLHDSSSRENETDMVAFAGSCSPETISCMRETAGGLICAAIGNEVAANLGLPYMHDILEVASSRYSGLLSMIERRTPYGGRPAFSISVNHRNSFTGISDIERSETIRELGRIAGIVKSGADASDAFYSSFRSPGHVPILIEARESLSERRGHTELSIRLAKLAGLPPATVVCEMLDGRTHRPLTAGEARKIARAENLSFVEGELIR</sequence>
<reference evidence="7" key="1">
    <citation type="submission" date="2021-05" db="EMBL/GenBank/DDBJ databases">
        <title>Genomic insights into ecological role and evolution of a novel Thermoplasmata order Candidatus Sysuiplasmatales.</title>
        <authorList>
            <person name="Yuan Y."/>
        </authorList>
    </citation>
    <scope>NUCLEOTIDE SEQUENCE</scope>
    <source>
        <strain evidence="7">TUT19-bin139</strain>
    </source>
</reference>
<dbReference type="Proteomes" id="UP000750197">
    <property type="component" value="Unassembled WGS sequence"/>
</dbReference>
<dbReference type="PANTHER" id="PTHR21327">
    <property type="entry name" value="GTP CYCLOHYDROLASE II-RELATED"/>
    <property type="match status" value="1"/>
</dbReference>
<keyword evidence="2 6" id="KW-0479">Metal-binding</keyword>
<protein>
    <recommendedName>
        <fullName evidence="6">3,4-dihydroxy-2-butanone 4-phosphate synthase</fullName>
        <shortName evidence="6">DHBP synthase</shortName>
        <ecNumber evidence="6">4.1.99.12</ecNumber>
    </recommendedName>
</protein>
<evidence type="ECO:0000256" key="2">
    <source>
        <dbReference type="ARBA" id="ARBA00022723"/>
    </source>
</evidence>
<evidence type="ECO:0000256" key="4">
    <source>
        <dbReference type="ARBA" id="ARBA00023211"/>
    </source>
</evidence>
<comment type="pathway">
    <text evidence="6">Cofactor biosynthesis; riboflavin biosynthesis; 2-hydroxy-3-oxobutyl phosphate from D-ribulose 5-phosphate: step 1/1.</text>
</comment>
<dbReference type="Pfam" id="PF00926">
    <property type="entry name" value="DHBP_synthase"/>
    <property type="match status" value="1"/>
</dbReference>
<gene>
    <name evidence="7" type="primary">ribB</name>
    <name evidence="7" type="ORF">KIY12_07660</name>
</gene>
<comment type="catalytic activity">
    <reaction evidence="6">
        <text>D-ribulose 5-phosphate = (2S)-2-hydroxy-3-oxobutyl phosphate + formate + H(+)</text>
        <dbReference type="Rhea" id="RHEA:18457"/>
        <dbReference type="ChEBI" id="CHEBI:15378"/>
        <dbReference type="ChEBI" id="CHEBI:15740"/>
        <dbReference type="ChEBI" id="CHEBI:58121"/>
        <dbReference type="ChEBI" id="CHEBI:58830"/>
        <dbReference type="EC" id="4.1.99.12"/>
    </reaction>
</comment>
<proteinExistence type="inferred from homology"/>
<dbReference type="UniPathway" id="UPA00275">
    <property type="reaction ID" value="UER00399"/>
</dbReference>
<comment type="cofactor">
    <cofactor evidence="6">
        <name>Mg(2+)</name>
        <dbReference type="ChEBI" id="CHEBI:18420"/>
    </cofactor>
    <cofactor evidence="6">
        <name>Mn(2+)</name>
        <dbReference type="ChEBI" id="CHEBI:29035"/>
    </cofactor>
    <text evidence="6">Binds 2 divalent metal cations per subunit. Magnesium or manganese.</text>
</comment>
<dbReference type="EMBL" id="JAHEAC010000075">
    <property type="protein sequence ID" value="MBX8644579.1"/>
    <property type="molecule type" value="Genomic_DNA"/>
</dbReference>
<evidence type="ECO:0000256" key="5">
    <source>
        <dbReference type="ARBA" id="ARBA00023239"/>
    </source>
</evidence>
<dbReference type="AlphaFoldDB" id="A0A8J7YTW0"/>
<evidence type="ECO:0000256" key="3">
    <source>
        <dbReference type="ARBA" id="ARBA00022842"/>
    </source>
</evidence>
<dbReference type="SUPFAM" id="SSF55821">
    <property type="entry name" value="YrdC/RibB"/>
    <property type="match status" value="1"/>
</dbReference>
<dbReference type="InterPro" id="IPR017945">
    <property type="entry name" value="DHBP_synth_RibB-like_a/b_dom"/>
</dbReference>
<dbReference type="Gene3D" id="3.90.870.10">
    <property type="entry name" value="DHBP synthase"/>
    <property type="match status" value="1"/>
</dbReference>
<accession>A0A8J7YTW0</accession>
<name>A0A8J7YTW0_9ARCH</name>
<evidence type="ECO:0000256" key="6">
    <source>
        <dbReference type="RuleBase" id="RU003843"/>
    </source>
</evidence>
<organism evidence="7 8">
    <name type="scientific">Candidatus Sysuiplasma superficiale</name>
    <dbReference type="NCBI Taxonomy" id="2823368"/>
    <lineage>
        <taxon>Archaea</taxon>
        <taxon>Methanobacteriati</taxon>
        <taxon>Thermoplasmatota</taxon>
        <taxon>Thermoplasmata</taxon>
        <taxon>Candidatus Sysuiplasmatales</taxon>
        <taxon>Candidatus Sysuiplasmataceae</taxon>
        <taxon>Candidatus Sysuiplasma</taxon>
    </lineage>
</organism>